<dbReference type="SUPFAM" id="SSF53335">
    <property type="entry name" value="S-adenosyl-L-methionine-dependent methyltransferases"/>
    <property type="match status" value="1"/>
</dbReference>
<feature type="compositionally biased region" description="Basic residues" evidence="9">
    <location>
        <begin position="151"/>
        <end position="160"/>
    </location>
</feature>
<protein>
    <recommendedName>
        <fullName evidence="10">Helicase C-terminal domain-containing protein</fullName>
    </recommendedName>
</protein>
<feature type="compositionally biased region" description="Polar residues" evidence="9">
    <location>
        <begin position="107"/>
        <end position="119"/>
    </location>
</feature>
<sequence length="2148" mass="241246">MEKKTRAAAKRKGSESSIQPAKKSKVVEEKTTASPAQRSSGSLLPTPPDSRSDSKEPPEQTPQSASGRPRRSTRLPVKYTLEANESSSESDAPVLSEEHGNGDSEYDGSSASQVDTENNSSEDNDTQNATSEDDNTEGREGVSEIEERATKKPARARKSRAPSTRTPSTRTPTTRAPGESRRGLDPNLPPLSNIQDIFTDLTNNALGQGLNEALQELAGTKLRVATMCSGTESPLLALQLISNSLEKLGQKPLYLEHVFSAEIVPRKQAYIERNFKPPIIFRDVREFCRDDVMEDGATNVYGAKAKVPGDVDIVVAGSSCVDFSALNVKKGKVSNGESNDTLDGVLAYVEKWKPTVLIFENVSGAPWEKLEKRAASYGYQASFCRADTKDFYLPQTRTRGYMLWIRRDESQNHSKALKEWADLMKSGLKRRASAPASAFLLPGDDPRVHQFNSELSRVFQRSNKSRDVLWDACRRRHEDRRREESLGELKPITQWVKGGGCVAFEHAHKPWLNKQVERVWDSIDIRCLRAAKDDPKWNPSGSKPRGIDPPGFDPLFKTMIMELSQNVDRGGETAFGICSCITPSGIFYLTDRAAPMTPHETLALQGIPLDKISLTLESMAEVQDLAGNAMSTTVVGAAELAALIVSGATLKRSGRTCAQLSVKKPAARSAFIGDNSLDISLDPNRESSFPDFDVDRMCAAAVQSRRRCQCEGTWETACETILVCQDCGHSACASCASKPRHNYRPCESARLNPHEFSTNWKNNLPLALQFKELPEIELLQARLMSYNSSGDLDQQLLKDYCNAVDNVRNEKLTFQCLKRTSYVPWVARYASPNAVAELEIGATAEWKLYIKPSSHLASKGSTRKFLQDPVARANLSPTQWAADWKWRVPRLQECSIEVVGSKGTKPSWRAAYGLLDYQEETIPKSLEIRSTDAETQIITGTFQHLSHCGTACSALYRRDGPEPLYLFMDPTRVGPVNEDRFVFSHCPERLDYGEPRQTLATFAPTFRPWHPQTFSTTVTPVRWIEDHTTSLTPLEVGRVVKQPNSDWNEQSMALDCSNALAVLNIKCHQHGVEPGVYQAVENDMVDFFAKFSWMLENAARIPSLEGWRQLENHRETVCIKCSPPPPPLRWRPVEEVQKNGNTIIQLVAHEDPQLSADFEIGLKVRPSILKAEATVDAVSRVCNISIGINSLSLAHRAWSILNQEHATLSWNLDTNWTPYAVGDFPLLRLKNNNIDTEHAQPADFKLQLKPSQKRSLNWMRSQEKGVQSTLEEVEEEVIAPLHWKIEGRAQADITVKGGIVADQVSFGKTVTSLALIHQGFLDTPDPPPDDDSGLIHLRATLVVVPAQLPDQWKAQIHKCLDGSLYGEEEVMVIKTFNDLKSKRIQDFKAAKIIIVSFGLFESDPYMAQFQHITAMPESPSKEGRAFSEWFKYASKRIPGMNATLKEIGTKSFPRHLKQELDQTWHHPDFQGVVPTKRTKGAKYEGYDQPQSGEKAQKKATLSKASNSYAKSDDWEEFQCPVLHQFRFNRLIVDEFTYPMETKKAYRRPIQIHTHLTTLNADKRWALSGTPPLADFADIKRIATYLNVNLGIDSDAPGIISQESAKALRKEQTQFEEFLSFRVKRSANWHERRHQLAQRFLDRFARQNVAELQHIKCSVSLHPVLLRPHHMALYQELLAQLEAKDNDVKSAKPSSKDEGHRPDRIRQSLEGHESAEVALMTRATYDREPTDGVESACLKVVQIRKAEMDSYHGHMEGTIREAVRFQSACPSEEKKEYDNWASKYLVEAPIVSDKKTHDDLGKIIRKMEEKTPLCQASNPRKGAGDLKKIVRSRLTAMERKYVDFRRSLRFSRAVTRIHQSHNQEVYVECECGDQNPSHQVSAHASAVLTGCGHIVCLSCLDLVFSKRKCQVDGCDMDVDSSSSVLRSEDFCSHKDLLSNENSFGAKLDDILDLIEDRSRIKEDEQVIIFVQSQNMVDCVGKALKSRRIPYEGISRAEDKASDKIQSFVKNTRWVDGESNSDFRRVLVMNQTDETAAGTDLFNANHIIFVSPLFETTTQAYKAKMDQAIGRSRRLGQEKHVHVYRFVAMNTIDVGILEKLELRDDALIEGPEVPLAWDPENLKSKEKCRIVKDENGRIALVPASWVLQPE</sequence>
<name>A0ABR1YEF8_9PEZI</name>
<keyword evidence="8" id="KW-0067">ATP-binding</keyword>
<dbReference type="PANTHER" id="PTHR45626">
    <property type="entry name" value="TRANSCRIPTION TERMINATION FACTOR 2-RELATED"/>
    <property type="match status" value="1"/>
</dbReference>
<dbReference type="EMBL" id="JBBWRZ010000010">
    <property type="protein sequence ID" value="KAK8227346.1"/>
    <property type="molecule type" value="Genomic_DNA"/>
</dbReference>
<dbReference type="PANTHER" id="PTHR45626:SF26">
    <property type="entry name" value="FAMILY HELICASE, PUTATIVE (AFU_ORTHOLOGUE AFUA_2G09120)-RELATED"/>
    <property type="match status" value="1"/>
</dbReference>
<evidence type="ECO:0000256" key="2">
    <source>
        <dbReference type="ARBA" id="ARBA00022679"/>
    </source>
</evidence>
<feature type="compositionally biased region" description="Basic and acidic residues" evidence="9">
    <location>
        <begin position="136"/>
        <end position="150"/>
    </location>
</feature>
<reference evidence="11 12" key="1">
    <citation type="submission" date="2024-04" db="EMBL/GenBank/DDBJ databases">
        <title>Phyllosticta paracitricarpa is synonymous to the EU quarantine fungus P. citricarpa based on phylogenomic analyses.</title>
        <authorList>
            <consortium name="Lawrence Berkeley National Laboratory"/>
            <person name="Van Ingen-Buijs V.A."/>
            <person name="Van Westerhoven A.C."/>
            <person name="Haridas S."/>
            <person name="Skiadas P."/>
            <person name="Martin F."/>
            <person name="Groenewald J.Z."/>
            <person name="Crous P.W."/>
            <person name="Seidl M.F."/>
        </authorList>
    </citation>
    <scope>NUCLEOTIDE SEQUENCE [LARGE SCALE GENOMIC DNA]</scope>
    <source>
        <strain evidence="11 12">CBS 123374</strain>
    </source>
</reference>
<dbReference type="SUPFAM" id="SSF52540">
    <property type="entry name" value="P-loop containing nucleoside triphosphate hydrolases"/>
    <property type="match status" value="2"/>
</dbReference>
<dbReference type="InterPro" id="IPR038718">
    <property type="entry name" value="SNF2-like_sf"/>
</dbReference>
<dbReference type="InterPro" id="IPR027417">
    <property type="entry name" value="P-loop_NTPase"/>
</dbReference>
<dbReference type="Gene3D" id="3.40.50.10810">
    <property type="entry name" value="Tandem AAA-ATPase domain"/>
    <property type="match status" value="2"/>
</dbReference>
<keyword evidence="4" id="KW-0547">Nucleotide-binding</keyword>
<dbReference type="Pfam" id="PF00271">
    <property type="entry name" value="Helicase_C"/>
    <property type="match status" value="1"/>
</dbReference>
<dbReference type="InterPro" id="IPR001525">
    <property type="entry name" value="C5_MeTfrase"/>
</dbReference>
<comment type="caution">
    <text evidence="11">The sequence shown here is derived from an EMBL/GenBank/DDBJ whole genome shotgun (WGS) entry which is preliminary data.</text>
</comment>
<dbReference type="InterPro" id="IPR000330">
    <property type="entry name" value="SNF2_N"/>
</dbReference>
<keyword evidence="6" id="KW-0378">Hydrolase</keyword>
<evidence type="ECO:0000256" key="5">
    <source>
        <dbReference type="ARBA" id="ARBA00022771"/>
    </source>
</evidence>
<keyword evidence="5" id="KW-0863">Zinc-finger</keyword>
<feature type="region of interest" description="Disordered" evidence="9">
    <location>
        <begin position="1685"/>
        <end position="1711"/>
    </location>
</feature>
<dbReference type="Pfam" id="PF00145">
    <property type="entry name" value="DNA_methylase"/>
    <property type="match status" value="1"/>
</dbReference>
<dbReference type="InterPro" id="IPR050628">
    <property type="entry name" value="SNF2_RAD54_helicase_TF"/>
</dbReference>
<accession>A0ABR1YEF8</accession>
<keyword evidence="3" id="KW-0479">Metal-binding</keyword>
<dbReference type="InterPro" id="IPR017907">
    <property type="entry name" value="Znf_RING_CS"/>
</dbReference>
<evidence type="ECO:0000256" key="8">
    <source>
        <dbReference type="ARBA" id="ARBA00022840"/>
    </source>
</evidence>
<evidence type="ECO:0000313" key="11">
    <source>
        <dbReference type="EMBL" id="KAK8227346.1"/>
    </source>
</evidence>
<gene>
    <name evidence="11" type="ORF">HDK90DRAFT_441760</name>
</gene>
<dbReference type="InterPro" id="IPR049730">
    <property type="entry name" value="SNF2/RAD54-like_C"/>
</dbReference>
<evidence type="ECO:0000256" key="4">
    <source>
        <dbReference type="ARBA" id="ARBA00022741"/>
    </source>
</evidence>
<evidence type="ECO:0000256" key="1">
    <source>
        <dbReference type="ARBA" id="ARBA00022603"/>
    </source>
</evidence>
<evidence type="ECO:0000256" key="9">
    <source>
        <dbReference type="SAM" id="MobiDB-lite"/>
    </source>
</evidence>
<feature type="compositionally biased region" description="Basic residues" evidence="9">
    <location>
        <begin position="1"/>
        <end position="11"/>
    </location>
</feature>
<keyword evidence="12" id="KW-1185">Reference proteome</keyword>
<dbReference type="InterPro" id="IPR001650">
    <property type="entry name" value="Helicase_C-like"/>
</dbReference>
<dbReference type="PROSITE" id="PS51194">
    <property type="entry name" value="HELICASE_CTER"/>
    <property type="match status" value="1"/>
</dbReference>
<evidence type="ECO:0000256" key="6">
    <source>
        <dbReference type="ARBA" id="ARBA00022801"/>
    </source>
</evidence>
<evidence type="ECO:0000259" key="10">
    <source>
        <dbReference type="PROSITE" id="PS51194"/>
    </source>
</evidence>
<feature type="compositionally biased region" description="Polar residues" evidence="9">
    <location>
        <begin position="32"/>
        <end position="43"/>
    </location>
</feature>
<feature type="region of interest" description="Disordered" evidence="9">
    <location>
        <begin position="1"/>
        <end position="190"/>
    </location>
</feature>
<proteinExistence type="predicted"/>
<dbReference type="Pfam" id="PF00176">
    <property type="entry name" value="SNF2-rel_dom"/>
    <property type="match status" value="1"/>
</dbReference>
<feature type="domain" description="Helicase C-terminal" evidence="10">
    <location>
        <begin position="1945"/>
        <end position="2128"/>
    </location>
</feature>
<organism evidence="11 12">
    <name type="scientific">Phyllosticta capitalensis</name>
    <dbReference type="NCBI Taxonomy" id="121624"/>
    <lineage>
        <taxon>Eukaryota</taxon>
        <taxon>Fungi</taxon>
        <taxon>Dikarya</taxon>
        <taxon>Ascomycota</taxon>
        <taxon>Pezizomycotina</taxon>
        <taxon>Dothideomycetes</taxon>
        <taxon>Dothideomycetes incertae sedis</taxon>
        <taxon>Botryosphaeriales</taxon>
        <taxon>Phyllostictaceae</taxon>
        <taxon>Phyllosticta</taxon>
    </lineage>
</organism>
<feature type="compositionally biased region" description="Acidic residues" evidence="9">
    <location>
        <begin position="120"/>
        <end position="135"/>
    </location>
</feature>
<dbReference type="InterPro" id="IPR029063">
    <property type="entry name" value="SAM-dependent_MTases_sf"/>
</dbReference>
<keyword evidence="7" id="KW-0862">Zinc</keyword>
<feature type="compositionally biased region" description="Low complexity" evidence="9">
    <location>
        <begin position="161"/>
        <end position="177"/>
    </location>
</feature>
<dbReference type="PROSITE" id="PS00518">
    <property type="entry name" value="ZF_RING_1"/>
    <property type="match status" value="1"/>
</dbReference>
<keyword evidence="2" id="KW-0808">Transferase</keyword>
<dbReference type="CDD" id="cd18793">
    <property type="entry name" value="SF2_C_SNF"/>
    <property type="match status" value="1"/>
</dbReference>
<evidence type="ECO:0000313" key="12">
    <source>
        <dbReference type="Proteomes" id="UP001492380"/>
    </source>
</evidence>
<dbReference type="Gene3D" id="3.40.50.300">
    <property type="entry name" value="P-loop containing nucleotide triphosphate hydrolases"/>
    <property type="match status" value="1"/>
</dbReference>
<dbReference type="Proteomes" id="UP001492380">
    <property type="component" value="Unassembled WGS sequence"/>
</dbReference>
<dbReference type="Gene3D" id="3.40.50.150">
    <property type="entry name" value="Vaccinia Virus protein VP39"/>
    <property type="match status" value="1"/>
</dbReference>
<evidence type="ECO:0000256" key="3">
    <source>
        <dbReference type="ARBA" id="ARBA00022723"/>
    </source>
</evidence>
<keyword evidence="1" id="KW-0489">Methyltransferase</keyword>
<evidence type="ECO:0000256" key="7">
    <source>
        <dbReference type="ARBA" id="ARBA00022833"/>
    </source>
</evidence>